<keyword evidence="2" id="KW-0472">Membrane</keyword>
<dbReference type="AlphaFoldDB" id="A0A517QXS4"/>
<dbReference type="EMBL" id="CP036268">
    <property type="protein sequence ID" value="QDT36407.1"/>
    <property type="molecule type" value="Genomic_DNA"/>
</dbReference>
<gene>
    <name evidence="3" type="ORF">Pan189_07630</name>
</gene>
<keyword evidence="2" id="KW-0812">Transmembrane</keyword>
<keyword evidence="4" id="KW-1185">Reference proteome</keyword>
<reference evidence="3 4" key="1">
    <citation type="submission" date="2019-02" db="EMBL/GenBank/DDBJ databases">
        <title>Deep-cultivation of Planctomycetes and their phenomic and genomic characterization uncovers novel biology.</title>
        <authorList>
            <person name="Wiegand S."/>
            <person name="Jogler M."/>
            <person name="Boedeker C."/>
            <person name="Pinto D."/>
            <person name="Vollmers J."/>
            <person name="Rivas-Marin E."/>
            <person name="Kohn T."/>
            <person name="Peeters S.H."/>
            <person name="Heuer A."/>
            <person name="Rast P."/>
            <person name="Oberbeckmann S."/>
            <person name="Bunk B."/>
            <person name="Jeske O."/>
            <person name="Meyerdierks A."/>
            <person name="Storesund J.E."/>
            <person name="Kallscheuer N."/>
            <person name="Luecker S."/>
            <person name="Lage O.M."/>
            <person name="Pohl T."/>
            <person name="Merkel B.J."/>
            <person name="Hornburger P."/>
            <person name="Mueller R.-W."/>
            <person name="Bruemmer F."/>
            <person name="Labrenz M."/>
            <person name="Spormann A.M."/>
            <person name="Op den Camp H."/>
            <person name="Overmann J."/>
            <person name="Amann R."/>
            <person name="Jetten M.S.M."/>
            <person name="Mascher T."/>
            <person name="Medema M.H."/>
            <person name="Devos D.P."/>
            <person name="Kaster A.-K."/>
            <person name="Ovreas L."/>
            <person name="Rohde M."/>
            <person name="Galperin M.Y."/>
            <person name="Jogler C."/>
        </authorList>
    </citation>
    <scope>NUCLEOTIDE SEQUENCE [LARGE SCALE GENOMIC DNA]</scope>
    <source>
        <strain evidence="3 4">Pan189</strain>
    </source>
</reference>
<evidence type="ECO:0000256" key="2">
    <source>
        <dbReference type="SAM" id="Phobius"/>
    </source>
</evidence>
<keyword evidence="2" id="KW-1133">Transmembrane helix</keyword>
<organism evidence="3 4">
    <name type="scientific">Stratiformator vulcanicus</name>
    <dbReference type="NCBI Taxonomy" id="2527980"/>
    <lineage>
        <taxon>Bacteria</taxon>
        <taxon>Pseudomonadati</taxon>
        <taxon>Planctomycetota</taxon>
        <taxon>Planctomycetia</taxon>
        <taxon>Planctomycetales</taxon>
        <taxon>Planctomycetaceae</taxon>
        <taxon>Stratiformator</taxon>
    </lineage>
</organism>
<name>A0A517QXS4_9PLAN</name>
<feature type="transmembrane region" description="Helical" evidence="2">
    <location>
        <begin position="48"/>
        <end position="81"/>
    </location>
</feature>
<proteinExistence type="predicted"/>
<evidence type="ECO:0000256" key="1">
    <source>
        <dbReference type="SAM" id="MobiDB-lite"/>
    </source>
</evidence>
<dbReference type="RefSeq" id="WP_145362614.1">
    <property type="nucleotide sequence ID" value="NZ_CP036268.1"/>
</dbReference>
<evidence type="ECO:0000313" key="3">
    <source>
        <dbReference type="EMBL" id="QDT36407.1"/>
    </source>
</evidence>
<feature type="compositionally biased region" description="Basic and acidic residues" evidence="1">
    <location>
        <begin position="96"/>
        <end position="107"/>
    </location>
</feature>
<evidence type="ECO:0000313" key="4">
    <source>
        <dbReference type="Proteomes" id="UP000317318"/>
    </source>
</evidence>
<dbReference type="KEGG" id="svp:Pan189_07630"/>
<feature type="transmembrane region" description="Helical" evidence="2">
    <location>
        <begin position="12"/>
        <end position="33"/>
    </location>
</feature>
<accession>A0A517QXS4</accession>
<feature type="compositionally biased region" description="Polar residues" evidence="1">
    <location>
        <begin position="108"/>
        <end position="117"/>
    </location>
</feature>
<dbReference type="Proteomes" id="UP000317318">
    <property type="component" value="Chromosome"/>
</dbReference>
<feature type="region of interest" description="Disordered" evidence="1">
    <location>
        <begin position="96"/>
        <end position="117"/>
    </location>
</feature>
<sequence>MRNWWQDRTGPLPPLMLFAGIGLAGSLCDIPGFPPPANIFPTETGGIVAVTLAACVNVAVGYFLAYGWAGFSASIVLGIWLGTRWQRFANRVDQAAAERDDTHRFDDSTGQPQKLAA</sequence>
<dbReference type="OrthoDB" id="9981565at2"/>
<protein>
    <submittedName>
        <fullName evidence="3">Uncharacterized protein</fullName>
    </submittedName>
</protein>